<protein>
    <submittedName>
        <fullName evidence="3">LTXXQ motif family protein</fullName>
    </submittedName>
</protein>
<gene>
    <name evidence="3" type="ORF">SAMN06295900_112183</name>
</gene>
<dbReference type="STRING" id="28094.SAMN06295900_112183"/>
<dbReference type="Proteomes" id="UP000192911">
    <property type="component" value="Unassembled WGS sequence"/>
</dbReference>
<dbReference type="RefSeq" id="WP_085229250.1">
    <property type="nucleotide sequence ID" value="NZ_BSQD01000012.1"/>
</dbReference>
<evidence type="ECO:0000313" key="4">
    <source>
        <dbReference type="Proteomes" id="UP000192911"/>
    </source>
</evidence>
<evidence type="ECO:0000256" key="1">
    <source>
        <dbReference type="SAM" id="MobiDB-lite"/>
    </source>
</evidence>
<evidence type="ECO:0000313" key="3">
    <source>
        <dbReference type="EMBL" id="SMF60910.1"/>
    </source>
</evidence>
<dbReference type="Pfam" id="PF07813">
    <property type="entry name" value="LTXXQ"/>
    <property type="match status" value="1"/>
</dbReference>
<keyword evidence="4" id="KW-1185">Reference proteome</keyword>
<dbReference type="OrthoDB" id="5569970at2"/>
<dbReference type="AlphaFoldDB" id="A0A1X7FZ77"/>
<dbReference type="InterPro" id="IPR012899">
    <property type="entry name" value="LTXXQ"/>
</dbReference>
<accession>A0A1X7FZ77</accession>
<dbReference type="GeneID" id="95548183"/>
<dbReference type="GO" id="GO:0042597">
    <property type="term" value="C:periplasmic space"/>
    <property type="evidence" value="ECO:0007669"/>
    <property type="project" value="InterPro"/>
</dbReference>
<feature type="signal peptide" evidence="2">
    <location>
        <begin position="1"/>
        <end position="19"/>
    </location>
</feature>
<name>A0A1X7FZ77_TRICW</name>
<evidence type="ECO:0000256" key="2">
    <source>
        <dbReference type="SAM" id="SignalP"/>
    </source>
</evidence>
<feature type="region of interest" description="Disordered" evidence="1">
    <location>
        <begin position="140"/>
        <end position="159"/>
    </location>
</feature>
<proteinExistence type="predicted"/>
<dbReference type="EMBL" id="FXAH01000012">
    <property type="protein sequence ID" value="SMF60910.1"/>
    <property type="molecule type" value="Genomic_DNA"/>
</dbReference>
<keyword evidence="2" id="KW-0732">Signal</keyword>
<sequence length="159" mass="17365">MKKTLVVLACALAANGVFAQASAPASSAAAVSPAARHEARVEERIAYLHKQLKITPEQETQWKAFADAMREDGDTMGKLYAQRVKGVESESALDNMRSYAELTQAHADGAKKLVAAFEPLYGSFSAQQKQLADTTFRERMGGPRHRIPHSKMPKPAQQP</sequence>
<feature type="compositionally biased region" description="Basic residues" evidence="1">
    <location>
        <begin position="142"/>
        <end position="152"/>
    </location>
</feature>
<organism evidence="3 4">
    <name type="scientific">Trinickia caryophylli</name>
    <name type="common">Paraburkholderia caryophylli</name>
    <dbReference type="NCBI Taxonomy" id="28094"/>
    <lineage>
        <taxon>Bacteria</taxon>
        <taxon>Pseudomonadati</taxon>
        <taxon>Pseudomonadota</taxon>
        <taxon>Betaproteobacteria</taxon>
        <taxon>Burkholderiales</taxon>
        <taxon>Burkholderiaceae</taxon>
        <taxon>Trinickia</taxon>
    </lineage>
</organism>
<reference evidence="4" key="1">
    <citation type="submission" date="2017-04" db="EMBL/GenBank/DDBJ databases">
        <authorList>
            <person name="Varghese N."/>
            <person name="Submissions S."/>
        </authorList>
    </citation>
    <scope>NUCLEOTIDE SEQUENCE [LARGE SCALE GENOMIC DNA]</scope>
    <source>
        <strain evidence="4">Ballard 720</strain>
    </source>
</reference>
<feature type="chain" id="PRO_5012936945" evidence="2">
    <location>
        <begin position="20"/>
        <end position="159"/>
    </location>
</feature>